<dbReference type="GeneID" id="25336765"/>
<organism evidence="4 5">
    <name type="scientific">Eimeria maxima</name>
    <name type="common">Coccidian parasite</name>
    <dbReference type="NCBI Taxonomy" id="5804"/>
    <lineage>
        <taxon>Eukaryota</taxon>
        <taxon>Sar</taxon>
        <taxon>Alveolata</taxon>
        <taxon>Apicomplexa</taxon>
        <taxon>Conoidasida</taxon>
        <taxon>Coccidia</taxon>
        <taxon>Eucoccidiorida</taxon>
        <taxon>Eimeriorina</taxon>
        <taxon>Eimeriidae</taxon>
        <taxon>Eimeria</taxon>
    </lineage>
</organism>
<dbReference type="InterPro" id="IPR005484">
    <property type="entry name" value="Ribosomal_uL18_bac/plant/anim"/>
</dbReference>
<sequence>MKPLPGRQHVQQLQQLLLVDLLVLLLLLDGSTAFLLRGRVVSGVPLGGPQPGASATIWGGLPGVPVCSWRHGRGRLRAAEAAAADTVDGTYAAADEGSGIVWSMEEEGCDSDVAAGAAAAASDCPGSATGEAASAAAGAAGGVAAGAAPGKGYGGAFAARMRLTVTLSNNHIYSCITDPSRQRTFAFASSQDKELKETLKTVQRKKGLVPRQHGGTLHAAAAVGALVAERGLRAGIRKVYFDRKKYRFAGRVAALADGARKAGLDF</sequence>
<dbReference type="EMBL" id="HG721363">
    <property type="protein sequence ID" value="CDJ60132.1"/>
    <property type="molecule type" value="Genomic_DNA"/>
</dbReference>
<evidence type="ECO:0000256" key="3">
    <source>
        <dbReference type="ARBA" id="ARBA00023274"/>
    </source>
</evidence>
<dbReference type="OrthoDB" id="330259at2759"/>
<keyword evidence="5" id="KW-1185">Reference proteome</keyword>
<name>U6M7F1_EIMMA</name>
<protein>
    <recommendedName>
        <fullName evidence="6">50S ribosomal protein L18</fullName>
    </recommendedName>
</protein>
<comment type="similarity">
    <text evidence="1">Belongs to the universal ribosomal protein uL18 family.</text>
</comment>
<dbReference type="VEuPathDB" id="ToxoDB:EMWEY_00027790"/>
<dbReference type="PANTHER" id="PTHR12899:SF3">
    <property type="entry name" value="LARGE RIBOSOMAL SUBUNIT PROTEIN UL18M"/>
    <property type="match status" value="1"/>
</dbReference>
<dbReference type="AlphaFoldDB" id="U6M7F1"/>
<reference evidence="4" key="2">
    <citation type="submission" date="2013-10" db="EMBL/GenBank/DDBJ databases">
        <authorList>
            <person name="Aslett M."/>
        </authorList>
    </citation>
    <scope>NUCLEOTIDE SEQUENCE [LARGE SCALE GENOMIC DNA]</scope>
    <source>
        <strain evidence="4">Weybridge</strain>
    </source>
</reference>
<dbReference type="GO" id="GO:0022625">
    <property type="term" value="C:cytosolic large ribosomal subunit"/>
    <property type="evidence" value="ECO:0007669"/>
    <property type="project" value="TreeGrafter"/>
</dbReference>
<dbReference type="CDD" id="cd00432">
    <property type="entry name" value="Ribosomal_L18_L5e"/>
    <property type="match status" value="1"/>
</dbReference>
<dbReference type="InterPro" id="IPR057268">
    <property type="entry name" value="Ribosomal_L18"/>
</dbReference>
<evidence type="ECO:0008006" key="6">
    <source>
        <dbReference type="Google" id="ProtNLM"/>
    </source>
</evidence>
<dbReference type="PANTHER" id="PTHR12899">
    <property type="entry name" value="39S RIBOSOMAL PROTEIN L18, MITOCHONDRIAL"/>
    <property type="match status" value="1"/>
</dbReference>
<evidence type="ECO:0000256" key="2">
    <source>
        <dbReference type="ARBA" id="ARBA00022980"/>
    </source>
</evidence>
<dbReference type="Pfam" id="PF00861">
    <property type="entry name" value="Ribosomal_L18p"/>
    <property type="match status" value="1"/>
</dbReference>
<dbReference type="GO" id="GO:0003735">
    <property type="term" value="F:structural constituent of ribosome"/>
    <property type="evidence" value="ECO:0007669"/>
    <property type="project" value="InterPro"/>
</dbReference>
<dbReference type="RefSeq" id="XP_013336777.1">
    <property type="nucleotide sequence ID" value="XM_013481323.1"/>
</dbReference>
<dbReference type="GO" id="GO:0006412">
    <property type="term" value="P:translation"/>
    <property type="evidence" value="ECO:0007669"/>
    <property type="project" value="InterPro"/>
</dbReference>
<gene>
    <name evidence="4" type="ORF">EMWEY_00027790</name>
</gene>
<dbReference type="GO" id="GO:0008097">
    <property type="term" value="F:5S rRNA binding"/>
    <property type="evidence" value="ECO:0007669"/>
    <property type="project" value="TreeGrafter"/>
</dbReference>
<keyword evidence="2" id="KW-0689">Ribosomal protein</keyword>
<evidence type="ECO:0000256" key="1">
    <source>
        <dbReference type="ARBA" id="ARBA00007116"/>
    </source>
</evidence>
<dbReference type="SUPFAM" id="SSF53137">
    <property type="entry name" value="Translational machinery components"/>
    <property type="match status" value="1"/>
</dbReference>
<dbReference type="Proteomes" id="UP000030763">
    <property type="component" value="Unassembled WGS sequence"/>
</dbReference>
<reference evidence="4" key="1">
    <citation type="submission" date="2013-10" db="EMBL/GenBank/DDBJ databases">
        <title>Genomic analysis of the causative agents of coccidiosis in chickens.</title>
        <authorList>
            <person name="Reid A.J."/>
            <person name="Blake D."/>
            <person name="Billington K."/>
            <person name="Browne H."/>
            <person name="Dunn M."/>
            <person name="Hung S."/>
            <person name="Kawahara F."/>
            <person name="Miranda-Saavedra D."/>
            <person name="Mourier T."/>
            <person name="Nagra H."/>
            <person name="Otto T.D."/>
            <person name="Rawlings N."/>
            <person name="Sanchez A."/>
            <person name="Sanders M."/>
            <person name="Subramaniam C."/>
            <person name="Tay Y."/>
            <person name="Dear P."/>
            <person name="Doerig C."/>
            <person name="Gruber A."/>
            <person name="Parkinson J."/>
            <person name="Shirley M."/>
            <person name="Wan K.L."/>
            <person name="Berriman M."/>
            <person name="Tomley F."/>
            <person name="Pain A."/>
        </authorList>
    </citation>
    <scope>NUCLEOTIDE SEQUENCE [LARGE SCALE GENOMIC DNA]</scope>
    <source>
        <strain evidence="4">Weybridge</strain>
    </source>
</reference>
<evidence type="ECO:0000313" key="4">
    <source>
        <dbReference type="EMBL" id="CDJ60132.1"/>
    </source>
</evidence>
<evidence type="ECO:0000313" key="5">
    <source>
        <dbReference type="Proteomes" id="UP000030763"/>
    </source>
</evidence>
<keyword evidence="3" id="KW-0687">Ribonucleoprotein</keyword>
<proteinExistence type="inferred from homology"/>
<dbReference type="Gene3D" id="3.30.420.100">
    <property type="match status" value="1"/>
</dbReference>
<accession>U6M7F1</accession>